<proteinExistence type="predicted"/>
<dbReference type="SUPFAM" id="SSF57783">
    <property type="entry name" value="Zinc beta-ribbon"/>
    <property type="match status" value="1"/>
</dbReference>
<keyword evidence="3" id="KW-1185">Reference proteome</keyword>
<reference evidence="2 3" key="1">
    <citation type="submission" date="2019-05" db="EMBL/GenBank/DDBJ databases">
        <authorList>
            <person name="Farhan Ul Haque M."/>
        </authorList>
    </citation>
    <scope>NUCLEOTIDE SEQUENCE [LARGE SCALE GENOMIC DNA]</scope>
    <source>
        <strain evidence="2">2</strain>
    </source>
</reference>
<evidence type="ECO:0000259" key="1">
    <source>
        <dbReference type="Pfam" id="PF13154"/>
    </source>
</evidence>
<dbReference type="CDD" id="cd01029">
    <property type="entry name" value="TOPRIM_primases"/>
    <property type="match status" value="1"/>
</dbReference>
<dbReference type="Pfam" id="PF13154">
    <property type="entry name" value="DUF3991"/>
    <property type="match status" value="1"/>
</dbReference>
<dbReference type="Pfam" id="PF13155">
    <property type="entry name" value="Toprim_2"/>
    <property type="match status" value="1"/>
</dbReference>
<evidence type="ECO:0000313" key="3">
    <source>
        <dbReference type="Proteomes" id="UP000485880"/>
    </source>
</evidence>
<gene>
    <name evidence="2" type="ORF">MPC4_110013</name>
</gene>
<dbReference type="Proteomes" id="UP000485880">
    <property type="component" value="Unassembled WGS sequence"/>
</dbReference>
<feature type="domain" description="DUF3991" evidence="1">
    <location>
        <begin position="134"/>
        <end position="200"/>
    </location>
</feature>
<accession>A0A8B6M2X9</accession>
<dbReference type="AlphaFoldDB" id="A0A8B6M2X9"/>
<organism evidence="2 3">
    <name type="scientific">Methylocella tundrae</name>
    <dbReference type="NCBI Taxonomy" id="227605"/>
    <lineage>
        <taxon>Bacteria</taxon>
        <taxon>Pseudomonadati</taxon>
        <taxon>Pseudomonadota</taxon>
        <taxon>Alphaproteobacteria</taxon>
        <taxon>Hyphomicrobiales</taxon>
        <taxon>Beijerinckiaceae</taxon>
        <taxon>Methylocella</taxon>
    </lineage>
</organism>
<evidence type="ECO:0000313" key="2">
    <source>
        <dbReference type="EMBL" id="VTZ48713.1"/>
    </source>
</evidence>
<dbReference type="EMBL" id="CABFMQ020000013">
    <property type="protein sequence ID" value="VTZ48713.1"/>
    <property type="molecule type" value="Genomic_DNA"/>
</dbReference>
<dbReference type="Gene3D" id="3.40.1360.10">
    <property type="match status" value="1"/>
</dbReference>
<dbReference type="RefSeq" id="WP_244628816.1">
    <property type="nucleotide sequence ID" value="NZ_CABFMQ020000013.1"/>
</dbReference>
<dbReference type="InterPro" id="IPR025054">
    <property type="entry name" value="DUF3991"/>
</dbReference>
<sequence>MTTYDLEIERLRAEVSCATLLERLPPPWLLDRAESTKNCLKYRRGASEVLIVNHAGRGWWDPQSDARGDVFDLVQHFDPGLNFGQVRKLLRPFAGLSPTFPEAPRRREHDPRELPPAERWALRPRLRPASPGWRYLTQERRLPEYILEAAAAADALREGAYGSPWFAHRDETGRVTHVEIRAPNFRGSLAGGVKTLFRFPGGDPPFSRLVVAEAPIDALSIAAIEQPRPHTLYAATGGGMGPATIEAIERILARMAGVRDVVFCSAADANPAGERYAARHEKLAAKAGVAFARLRPPIEHGDWNDILQQQAKQRNTP</sequence>
<protein>
    <recommendedName>
        <fullName evidence="1">DUF3991 domain-containing protein</fullName>
    </recommendedName>
</protein>
<dbReference type="InterPro" id="IPR034154">
    <property type="entry name" value="TOPRIM_DnaG/twinkle"/>
</dbReference>
<name>A0A8B6M2X9_METTU</name>
<comment type="caution">
    <text evidence="2">The sequence shown here is derived from an EMBL/GenBank/DDBJ whole genome shotgun (WGS) entry which is preliminary data.</text>
</comment>